<protein>
    <submittedName>
        <fullName evidence="2">Uncharacterized protein</fullName>
    </submittedName>
</protein>
<reference evidence="2 3" key="1">
    <citation type="submission" date="2019-06" db="EMBL/GenBank/DDBJ databases">
        <title>Sequencing the genomes of 1000 actinobacteria strains.</title>
        <authorList>
            <person name="Klenk H.-P."/>
        </authorList>
    </citation>
    <scope>NUCLEOTIDE SEQUENCE [LARGE SCALE GENOMIC DNA]</scope>
    <source>
        <strain evidence="2 3">DSM 44826</strain>
    </source>
</reference>
<evidence type="ECO:0000256" key="1">
    <source>
        <dbReference type="SAM" id="SignalP"/>
    </source>
</evidence>
<proteinExistence type="predicted"/>
<gene>
    <name evidence="2" type="ORF">FHX73_113268</name>
</gene>
<sequence>MRRGLCAILLGLAVGMVGVAGCGGTTASSAPPPLRLTDSANGTTVAAEVGQQVVIHLTSSYWSPVSSSDAKLLTPGTVSSSPVSCPPGEGCASVDFPFTAEAAGSVQLTASRHVCGEAKPCAPDQTNFLVTVRISG</sequence>
<dbReference type="PROSITE" id="PS51257">
    <property type="entry name" value="PROKAR_LIPOPROTEIN"/>
    <property type="match status" value="1"/>
</dbReference>
<keyword evidence="3" id="KW-1185">Reference proteome</keyword>
<comment type="caution">
    <text evidence="2">The sequence shown here is derived from an EMBL/GenBank/DDBJ whole genome shotgun (WGS) entry which is preliminary data.</text>
</comment>
<accession>A0A561UJA0</accession>
<name>A0A561UJA0_9ACTN</name>
<feature type="signal peptide" evidence="1">
    <location>
        <begin position="1"/>
        <end position="22"/>
    </location>
</feature>
<dbReference type="Proteomes" id="UP000317940">
    <property type="component" value="Unassembled WGS sequence"/>
</dbReference>
<dbReference type="EMBL" id="VIWT01000001">
    <property type="protein sequence ID" value="TWF99424.1"/>
    <property type="molecule type" value="Genomic_DNA"/>
</dbReference>
<dbReference type="AlphaFoldDB" id="A0A561UJA0"/>
<organism evidence="2 3">
    <name type="scientific">Kitasatospora viridis</name>
    <dbReference type="NCBI Taxonomy" id="281105"/>
    <lineage>
        <taxon>Bacteria</taxon>
        <taxon>Bacillati</taxon>
        <taxon>Actinomycetota</taxon>
        <taxon>Actinomycetes</taxon>
        <taxon>Kitasatosporales</taxon>
        <taxon>Streptomycetaceae</taxon>
        <taxon>Kitasatospora</taxon>
    </lineage>
</organism>
<keyword evidence="1" id="KW-0732">Signal</keyword>
<feature type="chain" id="PRO_5039003891" evidence="1">
    <location>
        <begin position="23"/>
        <end position="136"/>
    </location>
</feature>
<evidence type="ECO:0000313" key="3">
    <source>
        <dbReference type="Proteomes" id="UP000317940"/>
    </source>
</evidence>
<evidence type="ECO:0000313" key="2">
    <source>
        <dbReference type="EMBL" id="TWF99424.1"/>
    </source>
</evidence>